<protein>
    <submittedName>
        <fullName evidence="1">Uncharacterized protein</fullName>
    </submittedName>
</protein>
<reference evidence="1" key="1">
    <citation type="journal article" date="2023" name="J. Phycol.">
        <title>Gene-rich plastid genomes of two parasitic red algal species, Laurencia australis and L. verruciformis (Rhodomelaceae, Ceramiales), and a taxonomic revision of Janczewskia.</title>
        <authorList>
            <person name="Preuss M."/>
            <person name="Diaz-Tapia P."/>
            <person name="Verbruggen H."/>
            <person name="Zuccarello G.C."/>
        </authorList>
    </citation>
    <scope>NUCLEOTIDE SEQUENCE</scope>
    <source>
        <strain evidence="1">B2H</strain>
    </source>
</reference>
<name>A0AA51NG39_9FLOR</name>
<geneLocation type="chloroplast" evidence="1"/>
<keyword evidence="1" id="KW-0934">Plastid</keyword>
<dbReference type="GeneID" id="84880540"/>
<keyword evidence="1" id="KW-0150">Chloroplast</keyword>
<dbReference type="AlphaFoldDB" id="A0AA51NG39"/>
<gene>
    <name evidence="1" type="primary">orf805</name>
</gene>
<dbReference type="RefSeq" id="YP_010951644.1">
    <property type="nucleotide sequence ID" value="NC_082855.1"/>
</dbReference>
<dbReference type="EMBL" id="OQ908872">
    <property type="protein sequence ID" value="WMP12583.1"/>
    <property type="molecule type" value="Genomic_DNA"/>
</dbReference>
<organism evidence="1">
    <name type="scientific">Corynecladia elata</name>
    <dbReference type="NCBI Taxonomy" id="3101723"/>
    <lineage>
        <taxon>Eukaryota</taxon>
        <taxon>Rhodophyta</taxon>
        <taxon>Florideophyceae</taxon>
        <taxon>Rhodymeniophycidae</taxon>
        <taxon>Ceramiales</taxon>
        <taxon>Rhodomelaceae</taxon>
        <taxon>Laurencieae</taxon>
        <taxon>Corynecladia</taxon>
    </lineage>
</organism>
<evidence type="ECO:0000313" key="1">
    <source>
        <dbReference type="EMBL" id="WMP12583.1"/>
    </source>
</evidence>
<accession>A0AA51NG39</accession>
<sequence>MSTFENLSFDQDYFISWHPSKYISDIRITDHERMDEAFSPNDNLTKIYSKQLHLTPLQLNDLEWIKYCLTQEERDELLDKAFVICAAFYPKTERSRNLIDYKETIIRHSGVNEYHAYIEKTKVIERK</sequence>
<proteinExistence type="predicted"/>